<feature type="coiled-coil region" evidence="4">
    <location>
        <begin position="367"/>
        <end position="401"/>
    </location>
</feature>
<feature type="domain" description="AIG1-type G" evidence="5">
    <location>
        <begin position="63"/>
        <end position="279"/>
    </location>
</feature>
<dbReference type="InterPro" id="IPR006703">
    <property type="entry name" value="G_AIG1"/>
</dbReference>
<dbReference type="InterPro" id="IPR027417">
    <property type="entry name" value="P-loop_NTPase"/>
</dbReference>
<dbReference type="PROSITE" id="PS51720">
    <property type="entry name" value="G_AIG1"/>
    <property type="match status" value="1"/>
</dbReference>
<evidence type="ECO:0000313" key="7">
    <source>
        <dbReference type="RefSeq" id="XP_005102055.2"/>
    </source>
</evidence>
<evidence type="ECO:0000256" key="2">
    <source>
        <dbReference type="ARBA" id="ARBA00022741"/>
    </source>
</evidence>
<dbReference type="PANTHER" id="PTHR10903:SF184">
    <property type="entry name" value="GTP-BINDING PROTEIN A"/>
    <property type="match status" value="1"/>
</dbReference>
<organism evidence="6 7">
    <name type="scientific">Aplysia californica</name>
    <name type="common">California sea hare</name>
    <dbReference type="NCBI Taxonomy" id="6500"/>
    <lineage>
        <taxon>Eukaryota</taxon>
        <taxon>Metazoa</taxon>
        <taxon>Spiralia</taxon>
        <taxon>Lophotrochozoa</taxon>
        <taxon>Mollusca</taxon>
        <taxon>Gastropoda</taxon>
        <taxon>Heterobranchia</taxon>
        <taxon>Euthyneura</taxon>
        <taxon>Tectipleura</taxon>
        <taxon>Aplysiida</taxon>
        <taxon>Aplysioidea</taxon>
        <taxon>Aplysiidae</taxon>
        <taxon>Aplysia</taxon>
    </lineage>
</organism>
<evidence type="ECO:0000259" key="5">
    <source>
        <dbReference type="PROSITE" id="PS51720"/>
    </source>
</evidence>
<evidence type="ECO:0000313" key="6">
    <source>
        <dbReference type="Proteomes" id="UP000694888"/>
    </source>
</evidence>
<accession>A0ABM0JUV5</accession>
<dbReference type="Pfam" id="PF04548">
    <property type="entry name" value="AIG1"/>
    <property type="match status" value="1"/>
</dbReference>
<comment type="similarity">
    <text evidence="1">Belongs to the TRAFAC class TrmE-Era-EngA-EngB-Septin-like GTPase superfamily. AIG1/Toc34/Toc159-like paraseptin GTPase family. IAN subfamily.</text>
</comment>
<dbReference type="Proteomes" id="UP000694888">
    <property type="component" value="Unplaced"/>
</dbReference>
<dbReference type="RefSeq" id="XP_005102055.2">
    <property type="nucleotide sequence ID" value="XM_005101998.2"/>
</dbReference>
<evidence type="ECO:0000256" key="3">
    <source>
        <dbReference type="ARBA" id="ARBA00023134"/>
    </source>
</evidence>
<evidence type="ECO:0000256" key="4">
    <source>
        <dbReference type="SAM" id="Coils"/>
    </source>
</evidence>
<dbReference type="SUPFAM" id="SSF52540">
    <property type="entry name" value="P-loop containing nucleoside triphosphate hydrolases"/>
    <property type="match status" value="1"/>
</dbReference>
<dbReference type="GeneID" id="101857124"/>
<keyword evidence="2" id="KW-0547">Nucleotide-binding</keyword>
<sequence>MTAPGTQRAVSTRFRDLCQRPGKQWVCIWRTFFFVYDNVSLIFLLYSSLYVHQETPRIASKTEQCYDLLLLGKTGHGKSATGNSILGWKAFKFSSSMSSVTLKVQAEWAVCDGCILKVIDGPGIGETRMDVDRAMDKAVADMATAMTMCTEGFHAMIIVYKFGNRFTKEEQDSLDFLRGMLGQDVFKKYGVCVMTYGENFQNSVEDDGTPDKTVLEWCLEQDSDFAEFIKECGGRVVLFHNLSKDPKIQGEQVQKFVHAVSKLQNNGERYTNAMFHQMDGERKKLILKANLPQMEEEIKKQCSLLTQSLVEIKIDQVDAPQKVADLKKHAQKLIEEICKKDQGTKVLQPLKEIVESFLYFAEVFETTRHEKDKEEKVKEQLNKLKEELEQSRKKFDNVQSALVKRAKDEGFLTFWSQLEKVF</sequence>
<name>A0ABM0JUV5_APLCA</name>
<keyword evidence="4" id="KW-0175">Coiled coil</keyword>
<keyword evidence="6" id="KW-1185">Reference proteome</keyword>
<reference evidence="7" key="1">
    <citation type="submission" date="2025-08" db="UniProtKB">
        <authorList>
            <consortium name="RefSeq"/>
        </authorList>
    </citation>
    <scope>IDENTIFICATION</scope>
</reference>
<keyword evidence="3" id="KW-0342">GTP-binding</keyword>
<dbReference type="PANTHER" id="PTHR10903">
    <property type="entry name" value="GTPASE, IMAP FAMILY MEMBER-RELATED"/>
    <property type="match status" value="1"/>
</dbReference>
<protein>
    <submittedName>
        <fullName evidence="7">Immune-associated nucleotide-binding protein 9-like</fullName>
    </submittedName>
</protein>
<evidence type="ECO:0000256" key="1">
    <source>
        <dbReference type="ARBA" id="ARBA00008535"/>
    </source>
</evidence>
<gene>
    <name evidence="7" type="primary">LOC101857124</name>
</gene>
<dbReference type="InterPro" id="IPR045058">
    <property type="entry name" value="GIMA/IAN/Toc"/>
</dbReference>
<proteinExistence type="inferred from homology"/>
<dbReference type="Gene3D" id="3.40.50.300">
    <property type="entry name" value="P-loop containing nucleotide triphosphate hydrolases"/>
    <property type="match status" value="1"/>
</dbReference>